<keyword evidence="11 14" id="KW-1133">Transmembrane helix</keyword>
<protein>
    <recommendedName>
        <fullName evidence="5">sphingomyelin phosphodiesterase</fullName>
        <ecNumber evidence="5">3.1.4.12</ecNumber>
    </recommendedName>
</protein>
<dbReference type="EMBL" id="KB631724">
    <property type="protein sequence ID" value="ERL85595.1"/>
    <property type="molecule type" value="Genomic_DNA"/>
</dbReference>
<evidence type="ECO:0000259" key="15">
    <source>
        <dbReference type="Pfam" id="PF03372"/>
    </source>
</evidence>
<dbReference type="EC" id="3.1.4.12" evidence="5"/>
<dbReference type="SUPFAM" id="SSF56219">
    <property type="entry name" value="DNase I-like"/>
    <property type="match status" value="1"/>
</dbReference>
<evidence type="ECO:0000256" key="6">
    <source>
        <dbReference type="ARBA" id="ARBA00022692"/>
    </source>
</evidence>
<reference evidence="16 17" key="1">
    <citation type="journal article" date="2013" name="Genome Biol.">
        <title>Draft genome of the mountain pine beetle, Dendroctonus ponderosae Hopkins, a major forest pest.</title>
        <authorList>
            <person name="Keeling C.I."/>
            <person name="Yuen M.M."/>
            <person name="Liao N.Y."/>
            <person name="Docking T.R."/>
            <person name="Chan S.K."/>
            <person name="Taylor G.A."/>
            <person name="Palmquist D.L."/>
            <person name="Jackman S.D."/>
            <person name="Nguyen A."/>
            <person name="Li M."/>
            <person name="Henderson H."/>
            <person name="Janes J.K."/>
            <person name="Zhao Y."/>
            <person name="Pandoh P."/>
            <person name="Moore R."/>
            <person name="Sperling F.A."/>
            <person name="Huber D.P."/>
            <person name="Birol I."/>
            <person name="Jones S.J."/>
            <person name="Bohlmann J."/>
        </authorList>
    </citation>
    <scope>NUCLEOTIDE SEQUENCE</scope>
</reference>
<organism evidence="16 17">
    <name type="scientific">Dendroctonus ponderosae</name>
    <name type="common">Mountain pine beetle</name>
    <dbReference type="NCBI Taxonomy" id="77166"/>
    <lineage>
        <taxon>Eukaryota</taxon>
        <taxon>Metazoa</taxon>
        <taxon>Ecdysozoa</taxon>
        <taxon>Arthropoda</taxon>
        <taxon>Hexapoda</taxon>
        <taxon>Insecta</taxon>
        <taxon>Pterygota</taxon>
        <taxon>Neoptera</taxon>
        <taxon>Endopterygota</taxon>
        <taxon>Coleoptera</taxon>
        <taxon>Polyphaga</taxon>
        <taxon>Cucujiformia</taxon>
        <taxon>Curculionidae</taxon>
        <taxon>Scolytinae</taxon>
        <taxon>Dendroctonus</taxon>
    </lineage>
</organism>
<feature type="transmembrane region" description="Helical" evidence="14">
    <location>
        <begin position="324"/>
        <end position="346"/>
    </location>
</feature>
<evidence type="ECO:0000256" key="3">
    <source>
        <dbReference type="ARBA" id="ARBA00004991"/>
    </source>
</evidence>
<dbReference type="Gene3D" id="3.60.10.10">
    <property type="entry name" value="Endonuclease/exonuclease/phosphatase"/>
    <property type="match status" value="1"/>
</dbReference>
<keyword evidence="9" id="KW-0460">Magnesium</keyword>
<evidence type="ECO:0000256" key="7">
    <source>
        <dbReference type="ARBA" id="ARBA00022723"/>
    </source>
</evidence>
<dbReference type="InterPro" id="IPR038772">
    <property type="entry name" value="Sph/SMPD2-like"/>
</dbReference>
<dbReference type="OrthoDB" id="387657at2759"/>
<proteinExistence type="inferred from homology"/>
<feature type="domain" description="Endonuclease/exonuclease/phosphatase" evidence="15">
    <location>
        <begin position="9"/>
        <end position="276"/>
    </location>
</feature>
<keyword evidence="8" id="KW-0378">Hydrolase</keyword>
<gene>
    <name evidence="16" type="ORF">D910_03014</name>
</gene>
<accession>U4U6L4</accession>
<comment type="pathway">
    <text evidence="3">Sphingolipid metabolism.</text>
</comment>
<dbReference type="PANTHER" id="PTHR16320:SF24">
    <property type="entry name" value="PHOSPHODIESTERASE, PUTATIVE-RELATED"/>
    <property type="match status" value="1"/>
</dbReference>
<dbReference type="AlphaFoldDB" id="U4U6L4"/>
<dbReference type="InterPro" id="IPR005135">
    <property type="entry name" value="Endo/exonuclease/phosphatase"/>
</dbReference>
<dbReference type="InterPro" id="IPR036691">
    <property type="entry name" value="Endo/exonu/phosph_ase_sf"/>
</dbReference>
<sequence length="409" mass="46203">MALDFKVFTLNCWGLAVVSKNRKARISAIADLLALHPFDVVCLQEVWTNRDYRLLKEKLACVLPHSHYFYSGVTGSGICIFSKHPIEETFFHQWSVNGYIHKLHHGDWWGGKGVGMCRLKVQQEAETYFVNVYSTHLHAEYNRSSDDYQAHRVLQAYDTAQFILLTSGSADLIVLAGDLNTEPGDLAYRQVKVILTVPGLVDAYMQTGSISDDRFATNESLRNSYTPSSLIKDKIVGKRIDYVMYHPGPNVKVELKSYALPLPDRVPKQSFSYSDHEAILVELSLSRDSKSSKNCPDEVAKKLVLEECVALCKEALKSISKTKILYWTAVLLLFLLFLASLIVPAVVSVKMIDDYPVIFGVFRIIFTALVLFFILMATLWSRIEMHGVLSGKLAMEMSLKNIYECAHSR</sequence>
<comment type="subcellular location">
    <subcellularLocation>
        <location evidence="1">Membrane</location>
        <topology evidence="1">Multi-pass membrane protein</topology>
    </subcellularLocation>
</comment>
<evidence type="ECO:0000256" key="14">
    <source>
        <dbReference type="SAM" id="Phobius"/>
    </source>
</evidence>
<feature type="transmembrane region" description="Helical" evidence="14">
    <location>
        <begin position="358"/>
        <end position="380"/>
    </location>
</feature>
<evidence type="ECO:0000256" key="12">
    <source>
        <dbReference type="ARBA" id="ARBA00023098"/>
    </source>
</evidence>
<dbReference type="Proteomes" id="UP000030742">
    <property type="component" value="Unassembled WGS sequence"/>
</dbReference>
<dbReference type="GO" id="GO:0006665">
    <property type="term" value="P:sphingolipid metabolic process"/>
    <property type="evidence" value="ECO:0007669"/>
    <property type="project" value="UniProtKB-KW"/>
</dbReference>
<keyword evidence="6 14" id="KW-0812">Transmembrane</keyword>
<keyword evidence="7" id="KW-0479">Metal-binding</keyword>
<evidence type="ECO:0000256" key="8">
    <source>
        <dbReference type="ARBA" id="ARBA00022801"/>
    </source>
</evidence>
<evidence type="ECO:0000256" key="5">
    <source>
        <dbReference type="ARBA" id="ARBA00012369"/>
    </source>
</evidence>
<name>U4U6L4_DENPD</name>
<keyword evidence="12" id="KW-0443">Lipid metabolism</keyword>
<dbReference type="Pfam" id="PF03372">
    <property type="entry name" value="Exo_endo_phos"/>
    <property type="match status" value="1"/>
</dbReference>
<evidence type="ECO:0000313" key="16">
    <source>
        <dbReference type="EMBL" id="ERL85595.1"/>
    </source>
</evidence>
<evidence type="ECO:0000256" key="2">
    <source>
        <dbReference type="ARBA" id="ARBA00004760"/>
    </source>
</evidence>
<dbReference type="GO" id="GO:0016020">
    <property type="term" value="C:membrane"/>
    <property type="evidence" value="ECO:0007669"/>
    <property type="project" value="UniProtKB-SubCell"/>
</dbReference>
<dbReference type="PANTHER" id="PTHR16320">
    <property type="entry name" value="SPHINGOMYELINASE FAMILY MEMBER"/>
    <property type="match status" value="1"/>
</dbReference>
<keyword evidence="13 14" id="KW-0472">Membrane</keyword>
<evidence type="ECO:0000256" key="9">
    <source>
        <dbReference type="ARBA" id="ARBA00022842"/>
    </source>
</evidence>
<dbReference type="STRING" id="77166.U4U6L4"/>
<comment type="pathway">
    <text evidence="2">Lipid metabolism; sphingolipid metabolism.</text>
</comment>
<evidence type="ECO:0000313" key="17">
    <source>
        <dbReference type="Proteomes" id="UP000030742"/>
    </source>
</evidence>
<keyword evidence="10" id="KW-0746">Sphingolipid metabolism</keyword>
<evidence type="ECO:0000256" key="1">
    <source>
        <dbReference type="ARBA" id="ARBA00004141"/>
    </source>
</evidence>
<dbReference type="GO" id="GO:0046872">
    <property type="term" value="F:metal ion binding"/>
    <property type="evidence" value="ECO:0007669"/>
    <property type="project" value="UniProtKB-KW"/>
</dbReference>
<evidence type="ECO:0000256" key="10">
    <source>
        <dbReference type="ARBA" id="ARBA00022919"/>
    </source>
</evidence>
<evidence type="ECO:0000256" key="11">
    <source>
        <dbReference type="ARBA" id="ARBA00022989"/>
    </source>
</evidence>
<evidence type="ECO:0000256" key="4">
    <source>
        <dbReference type="ARBA" id="ARBA00006335"/>
    </source>
</evidence>
<comment type="similarity">
    <text evidence="4">Belongs to the neutral sphingomyelinase family.</text>
</comment>
<dbReference type="GO" id="GO:0004767">
    <property type="term" value="F:sphingomyelin phosphodiesterase activity"/>
    <property type="evidence" value="ECO:0007669"/>
    <property type="project" value="UniProtKB-EC"/>
</dbReference>
<evidence type="ECO:0000256" key="13">
    <source>
        <dbReference type="ARBA" id="ARBA00023136"/>
    </source>
</evidence>